<organism evidence="1 2">
    <name type="scientific">Candidatus Nealsonbacteria bacterium RBG_13_38_11</name>
    <dbReference type="NCBI Taxonomy" id="1801662"/>
    <lineage>
        <taxon>Bacteria</taxon>
        <taxon>Candidatus Nealsoniibacteriota</taxon>
    </lineage>
</organism>
<dbReference type="Pfam" id="PF11104">
    <property type="entry name" value="PilM_2"/>
    <property type="match status" value="1"/>
</dbReference>
<dbReference type="Proteomes" id="UP000176662">
    <property type="component" value="Unassembled WGS sequence"/>
</dbReference>
<dbReference type="SUPFAM" id="SSF53067">
    <property type="entry name" value="Actin-like ATPase domain"/>
    <property type="match status" value="1"/>
</dbReference>
<reference evidence="1 2" key="1">
    <citation type="journal article" date="2016" name="Nat. Commun.">
        <title>Thousands of microbial genomes shed light on interconnected biogeochemical processes in an aquifer system.</title>
        <authorList>
            <person name="Anantharaman K."/>
            <person name="Brown C.T."/>
            <person name="Hug L.A."/>
            <person name="Sharon I."/>
            <person name="Castelle C.J."/>
            <person name="Probst A.J."/>
            <person name="Thomas B.C."/>
            <person name="Singh A."/>
            <person name="Wilkins M.J."/>
            <person name="Karaoz U."/>
            <person name="Brodie E.L."/>
            <person name="Williams K.H."/>
            <person name="Hubbard S.S."/>
            <person name="Banfield J.F."/>
        </authorList>
    </citation>
    <scope>NUCLEOTIDE SEQUENCE [LARGE SCALE GENOMIC DNA]</scope>
</reference>
<accession>A0A1G2DY83</accession>
<dbReference type="AlphaFoldDB" id="A0A1G2DY83"/>
<proteinExistence type="predicted"/>
<dbReference type="EMBL" id="MHLX01000030">
    <property type="protein sequence ID" value="OGZ18544.1"/>
    <property type="molecule type" value="Genomic_DNA"/>
</dbReference>
<evidence type="ECO:0000313" key="1">
    <source>
        <dbReference type="EMBL" id="OGZ18544.1"/>
    </source>
</evidence>
<evidence type="ECO:0000313" key="2">
    <source>
        <dbReference type="Proteomes" id="UP000176662"/>
    </source>
</evidence>
<sequence length="154" mass="17347">MTIRCAGLDFATKIADFLGISIEKSETMMKEKGFKQEDNPFLAVLEEETGKIVKEMQQSVDYFQREFGESIEKIILAGGSSLIPEIDSFFQRRFEKIKVEIGNPLEKIKRKGGMREEGAVLYSNVIGLALRGISKNPVKDGINLSPEEIKSREK</sequence>
<comment type="caution">
    <text evidence="1">The sequence shown here is derived from an EMBL/GenBank/DDBJ whole genome shotgun (WGS) entry which is preliminary data.</text>
</comment>
<dbReference type="Gene3D" id="3.30.420.40">
    <property type="match status" value="2"/>
</dbReference>
<name>A0A1G2DY83_9BACT</name>
<protein>
    <recommendedName>
        <fullName evidence="3">SHS2 domain-containing protein</fullName>
    </recommendedName>
</protein>
<dbReference type="InterPro" id="IPR043129">
    <property type="entry name" value="ATPase_NBD"/>
</dbReference>
<evidence type="ECO:0008006" key="3">
    <source>
        <dbReference type="Google" id="ProtNLM"/>
    </source>
</evidence>
<gene>
    <name evidence="1" type="ORF">A2Z68_00865</name>
</gene>
<dbReference type="InterPro" id="IPR005883">
    <property type="entry name" value="PilM"/>
</dbReference>